<proteinExistence type="inferred from homology"/>
<evidence type="ECO:0000256" key="2">
    <source>
        <dbReference type="ARBA" id="ARBA00023264"/>
    </source>
</evidence>
<dbReference type="Proteomes" id="UP000663829">
    <property type="component" value="Unassembled WGS sequence"/>
</dbReference>
<evidence type="ECO:0000256" key="1">
    <source>
        <dbReference type="ARBA" id="ARBA00023209"/>
    </source>
</evidence>
<organism evidence="6 8">
    <name type="scientific">Didymodactylos carnosus</name>
    <dbReference type="NCBI Taxonomy" id="1234261"/>
    <lineage>
        <taxon>Eukaryota</taxon>
        <taxon>Metazoa</taxon>
        <taxon>Spiralia</taxon>
        <taxon>Gnathifera</taxon>
        <taxon>Rotifera</taxon>
        <taxon>Eurotatoria</taxon>
        <taxon>Bdelloidea</taxon>
        <taxon>Philodinida</taxon>
        <taxon>Philodinidae</taxon>
        <taxon>Didymodactylos</taxon>
    </lineage>
</organism>
<dbReference type="PANTHER" id="PTHR22603:SF66">
    <property type="entry name" value="ETHANOLAMINE KINASE"/>
    <property type="match status" value="1"/>
</dbReference>
<dbReference type="OrthoDB" id="10267235at2759"/>
<comment type="pathway">
    <text evidence="3">Phospholipid metabolism; phosphatidylethanolamine biosynthesis; phosphatidylethanolamine from ethanolamine: step 1/3.</text>
</comment>
<dbReference type="Gene3D" id="3.30.200.20">
    <property type="entry name" value="Phosphorylase Kinase, domain 1"/>
    <property type="match status" value="1"/>
</dbReference>
<dbReference type="InterPro" id="IPR011009">
    <property type="entry name" value="Kinase-like_dom_sf"/>
</dbReference>
<dbReference type="EC" id="2.7.1.82" evidence="5"/>
<name>A0A814KNH1_9BILA</name>
<sequence length="365" mass="43235">MKNPGISCGKLLCLKFSLETLMTEPIIFDITINFSTLESDIFPLIHKIRPQWSLSNTQFKLFPEGNTNIIIGLFQIDPYSKQIINESDGLIIKLFGQNSDLFIDRQIELNTLKELSKYDLSNKIFCQFHNGLIYSYRPGEACTREQIADKHISKLIAKKLAQYHLLLLEKITNEQNPKSYLIPTMKKFLNLLNDDSDFRIDSYTCSNLLSDIEHIESIILPKLNFDVVYCHNDLICKNVIYDRSTDDVSFIDFEYAMYNYWIYDIANHFIEYAGVEQPDFNLYPNIEHQKQFLQTYFYYRKLTNIDNDYLNNICDLIDKFAALSHLFWSLWAFVQAKISKIDFNYKEYGYMRFKKYFDFKTKLFE</sequence>
<accession>A0A814KNH1</accession>
<evidence type="ECO:0000256" key="4">
    <source>
        <dbReference type="ARBA" id="ARBA00038211"/>
    </source>
</evidence>
<dbReference type="EMBL" id="CAJOBC010004300">
    <property type="protein sequence ID" value="CAF3822539.1"/>
    <property type="molecule type" value="Genomic_DNA"/>
</dbReference>
<gene>
    <name evidence="6" type="ORF">GPM918_LOCUS16393</name>
    <name evidence="7" type="ORF">SRO942_LOCUS16393</name>
</gene>
<dbReference type="PANTHER" id="PTHR22603">
    <property type="entry name" value="CHOLINE/ETHANOALAMINE KINASE"/>
    <property type="match status" value="1"/>
</dbReference>
<evidence type="ECO:0000313" key="7">
    <source>
        <dbReference type="EMBL" id="CAF3822539.1"/>
    </source>
</evidence>
<dbReference type="GO" id="GO:0005737">
    <property type="term" value="C:cytoplasm"/>
    <property type="evidence" value="ECO:0007669"/>
    <property type="project" value="TreeGrafter"/>
</dbReference>
<evidence type="ECO:0000313" key="8">
    <source>
        <dbReference type="Proteomes" id="UP000663829"/>
    </source>
</evidence>
<dbReference type="GO" id="GO:0004305">
    <property type="term" value="F:ethanolamine kinase activity"/>
    <property type="evidence" value="ECO:0007669"/>
    <property type="project" value="UniProtKB-EC"/>
</dbReference>
<dbReference type="Gene3D" id="3.90.1200.10">
    <property type="match status" value="1"/>
</dbReference>
<keyword evidence="1" id="KW-0443">Lipid metabolism</keyword>
<keyword evidence="8" id="KW-1185">Reference proteome</keyword>
<dbReference type="Proteomes" id="UP000681722">
    <property type="component" value="Unassembled WGS sequence"/>
</dbReference>
<evidence type="ECO:0000256" key="5">
    <source>
        <dbReference type="ARBA" id="ARBA00038874"/>
    </source>
</evidence>
<dbReference type="AlphaFoldDB" id="A0A814KNH1"/>
<reference evidence="6" key="1">
    <citation type="submission" date="2021-02" db="EMBL/GenBank/DDBJ databases">
        <authorList>
            <person name="Nowell W R."/>
        </authorList>
    </citation>
    <scope>NUCLEOTIDE SEQUENCE</scope>
</reference>
<comment type="similarity">
    <text evidence="4">Belongs to the choline/ethanolamine kinase family.</text>
</comment>
<dbReference type="GO" id="GO:0006646">
    <property type="term" value="P:phosphatidylethanolamine biosynthetic process"/>
    <property type="evidence" value="ECO:0007669"/>
    <property type="project" value="TreeGrafter"/>
</dbReference>
<dbReference type="EMBL" id="CAJNOQ010004300">
    <property type="protein sequence ID" value="CAF1053208.1"/>
    <property type="molecule type" value="Genomic_DNA"/>
</dbReference>
<keyword evidence="2" id="KW-1208">Phospholipid metabolism</keyword>
<dbReference type="SUPFAM" id="SSF56112">
    <property type="entry name" value="Protein kinase-like (PK-like)"/>
    <property type="match status" value="1"/>
</dbReference>
<dbReference type="Pfam" id="PF01633">
    <property type="entry name" value="Choline_kinase"/>
    <property type="match status" value="1"/>
</dbReference>
<keyword evidence="1" id="KW-0444">Lipid biosynthesis</keyword>
<evidence type="ECO:0000256" key="3">
    <source>
        <dbReference type="ARBA" id="ARBA00037883"/>
    </source>
</evidence>
<evidence type="ECO:0000313" key="6">
    <source>
        <dbReference type="EMBL" id="CAF1053208.1"/>
    </source>
</evidence>
<keyword evidence="1" id="KW-0594">Phospholipid biosynthesis</keyword>
<dbReference type="CDD" id="cd05157">
    <property type="entry name" value="ETNK_euk"/>
    <property type="match status" value="1"/>
</dbReference>
<protein>
    <recommendedName>
        <fullName evidence="5">ethanolamine kinase</fullName>
        <ecNumber evidence="5">2.7.1.82</ecNumber>
    </recommendedName>
</protein>
<comment type="caution">
    <text evidence="6">The sequence shown here is derived from an EMBL/GenBank/DDBJ whole genome shotgun (WGS) entry which is preliminary data.</text>
</comment>